<evidence type="ECO:0000313" key="1">
    <source>
        <dbReference type="EMBL" id="MDK9500496.1"/>
    </source>
</evidence>
<dbReference type="RefSeq" id="WP_285346112.1">
    <property type="nucleotide sequence ID" value="NZ_JASITI010000064.1"/>
</dbReference>
<dbReference type="EMBL" id="JASITI010000064">
    <property type="protein sequence ID" value="MDK9500496.1"/>
    <property type="molecule type" value="Genomic_DNA"/>
</dbReference>
<name>A0ABT7H4L2_9ACTN</name>
<dbReference type="Proteomes" id="UP001223390">
    <property type="component" value="Unassembled WGS sequence"/>
</dbReference>
<accession>A0ABT7H4L2</accession>
<evidence type="ECO:0000313" key="2">
    <source>
        <dbReference type="Proteomes" id="UP001223390"/>
    </source>
</evidence>
<dbReference type="SUPFAM" id="SSF46785">
    <property type="entry name" value="Winged helix' DNA-binding domain"/>
    <property type="match status" value="1"/>
</dbReference>
<gene>
    <name evidence="1" type="ORF">QEZ40_006318</name>
</gene>
<comment type="caution">
    <text evidence="1">The sequence shown here is derived from an EMBL/GenBank/DDBJ whole genome shotgun (WGS) entry which is preliminary data.</text>
</comment>
<proteinExistence type="predicted"/>
<dbReference type="InterPro" id="IPR036390">
    <property type="entry name" value="WH_DNA-bd_sf"/>
</dbReference>
<organism evidence="1 2">
    <name type="scientific">Streptomyces katrae</name>
    <dbReference type="NCBI Taxonomy" id="68223"/>
    <lineage>
        <taxon>Bacteria</taxon>
        <taxon>Bacillati</taxon>
        <taxon>Actinomycetota</taxon>
        <taxon>Actinomycetes</taxon>
        <taxon>Kitasatosporales</taxon>
        <taxon>Streptomycetaceae</taxon>
        <taxon>Streptomyces</taxon>
    </lineage>
</organism>
<sequence length="164" mass="18091">MGTTTPPPRPGSEQGSVDELARYPAAYVTGVAYEALIAYTRARQAEKGYTQPQFWLLRNLSVNDISPDGQGMTLPGLQKAMAAYIRAEDDLAAEAAVLVERGWLRRDDEDRLWLTEDGERARVEFSRNGPAIRAALHEGIDEADYATTVRVLRQLIRNAGGTDV</sequence>
<keyword evidence="2" id="KW-1185">Reference proteome</keyword>
<dbReference type="InterPro" id="IPR036388">
    <property type="entry name" value="WH-like_DNA-bd_sf"/>
</dbReference>
<reference evidence="1 2" key="1">
    <citation type="submission" date="2023-05" db="EMBL/GenBank/DDBJ databases">
        <title>Sequencing and Assembly of Streptomyces sp. NP73.</title>
        <authorList>
            <person name="Konwar A.N."/>
            <person name="Saikia K."/>
            <person name="Thakur D."/>
        </authorList>
    </citation>
    <scope>NUCLEOTIDE SEQUENCE [LARGE SCALE GENOMIC DNA]</scope>
    <source>
        <strain evidence="1 2">NP73</strain>
    </source>
</reference>
<dbReference type="Gene3D" id="1.10.10.10">
    <property type="entry name" value="Winged helix-like DNA-binding domain superfamily/Winged helix DNA-binding domain"/>
    <property type="match status" value="1"/>
</dbReference>
<protein>
    <submittedName>
        <fullName evidence="1">MarR family winged helix-turn-helix transcriptional regulator</fullName>
    </submittedName>
</protein>